<feature type="domain" description="Bro-N" evidence="1">
    <location>
        <begin position="1"/>
        <end position="123"/>
    </location>
</feature>
<accession>A0AA95KED1</accession>
<dbReference type="EMBL" id="CP123504">
    <property type="protein sequence ID" value="WGM02499.1"/>
    <property type="molecule type" value="Genomic_DNA"/>
</dbReference>
<gene>
    <name evidence="2" type="ORF">QE210_05285</name>
</gene>
<evidence type="ECO:0000259" key="1">
    <source>
        <dbReference type="PROSITE" id="PS51750"/>
    </source>
</evidence>
<evidence type="ECO:0000313" key="3">
    <source>
        <dbReference type="Proteomes" id="UP001177595"/>
    </source>
</evidence>
<dbReference type="PANTHER" id="PTHR36180">
    <property type="entry name" value="DNA-BINDING PROTEIN-RELATED-RELATED"/>
    <property type="match status" value="1"/>
</dbReference>
<dbReference type="RefSeq" id="WP_280625692.1">
    <property type="nucleotide sequence ID" value="NZ_CP123504.1"/>
</dbReference>
<dbReference type="Proteomes" id="UP001177595">
    <property type="component" value="Chromosome"/>
</dbReference>
<evidence type="ECO:0000313" key="2">
    <source>
        <dbReference type="EMBL" id="WGM02499.1"/>
    </source>
</evidence>
<name>A0AA95KED1_9GAMM</name>
<dbReference type="Pfam" id="PF02498">
    <property type="entry name" value="Bro-N"/>
    <property type="match status" value="1"/>
</dbReference>
<proteinExistence type="predicted"/>
<dbReference type="AlphaFoldDB" id="A0AA95KED1"/>
<dbReference type="InterPro" id="IPR003497">
    <property type="entry name" value="BRO_N_domain"/>
</dbReference>
<dbReference type="PROSITE" id="PS51750">
    <property type="entry name" value="BRO_N"/>
    <property type="match status" value="1"/>
</dbReference>
<reference evidence="2" key="1">
    <citation type="submission" date="2023-04" db="EMBL/GenBank/DDBJ databases">
        <title>Genome dynamics across the evolutionary transition to endosymbiosis.</title>
        <authorList>
            <person name="Siozios S."/>
            <person name="Nadal-Jimenez P."/>
            <person name="Azagi T."/>
            <person name="Sprong H."/>
            <person name="Frost C.L."/>
            <person name="Parratt S.R."/>
            <person name="Taylor G."/>
            <person name="Brettell L."/>
            <person name="Lew K.C."/>
            <person name="Croft L."/>
            <person name="King K.C."/>
            <person name="Brockhurst M.A."/>
            <person name="Hypsa V."/>
            <person name="Novakova E."/>
            <person name="Darby A.C."/>
            <person name="Hurst G.D.D."/>
        </authorList>
    </citation>
    <scope>NUCLEOTIDE SEQUENCE</scope>
    <source>
        <strain evidence="2">APv</strain>
    </source>
</reference>
<dbReference type="SMART" id="SM01040">
    <property type="entry name" value="Bro-N"/>
    <property type="match status" value="1"/>
</dbReference>
<organism evidence="2 3">
    <name type="scientific">Arsenophonus nasoniae</name>
    <name type="common">son-killer infecting Nasonia vitripennis</name>
    <dbReference type="NCBI Taxonomy" id="638"/>
    <lineage>
        <taxon>Bacteria</taxon>
        <taxon>Pseudomonadati</taxon>
        <taxon>Pseudomonadota</taxon>
        <taxon>Gammaproteobacteria</taxon>
        <taxon>Enterobacterales</taxon>
        <taxon>Morganellaceae</taxon>
        <taxon>Arsenophonus</taxon>
    </lineage>
</organism>
<protein>
    <submittedName>
        <fullName evidence="2">BRO family protein</fullName>
    </submittedName>
</protein>
<dbReference type="PANTHER" id="PTHR36180:SF2">
    <property type="entry name" value="BRO FAMILY PROTEIN"/>
    <property type="match status" value="1"/>
</dbReference>
<sequence length="272" mass="32209">MTTAQTISFSFQEAHDVRIKIINSEPWFCLKDVCEILDISRSSDLVQISKEFVKNEPLKNTRGTLDPQGVRKTDTLTKGGNQLLVYVNEPNLYRVIFRSNKLEAKQFQDWVFNEVLPSIRKTGRYDHTKPKYQPQTKAVERFTHSDMRNLTHLVWCITNGFRFERSWSNAVWLALREVTGTPSPERFQVEHIPLMADECRRIYYITETLRQIINDAEKQTIKRLLRKRENIDTVLAEIKQLFEQFHHQQIGIITARTDQWYEGELTHFLKRH</sequence>